<name>A0A7X6H010_9RHOB</name>
<dbReference type="AlphaFoldDB" id="A0A7X6H010"/>
<organism evidence="2 3">
    <name type="scientific">Roseicyclus persicicus</name>
    <dbReference type="NCBI Taxonomy" id="2650661"/>
    <lineage>
        <taxon>Bacteria</taxon>
        <taxon>Pseudomonadati</taxon>
        <taxon>Pseudomonadota</taxon>
        <taxon>Alphaproteobacteria</taxon>
        <taxon>Rhodobacterales</taxon>
        <taxon>Roseobacteraceae</taxon>
        <taxon>Roseicyclus</taxon>
    </lineage>
</organism>
<dbReference type="CDD" id="cd06532">
    <property type="entry name" value="Glyco_transf_25"/>
    <property type="match status" value="1"/>
</dbReference>
<protein>
    <submittedName>
        <fullName evidence="2">Glycosyltransferase family 25 protein</fullName>
    </submittedName>
</protein>
<gene>
    <name evidence="2" type="ORF">HCU73_08985</name>
</gene>
<reference evidence="2 3" key="1">
    <citation type="submission" date="2020-04" db="EMBL/GenBank/DDBJ databases">
        <authorList>
            <person name="Yoon J."/>
        </authorList>
    </citation>
    <scope>NUCLEOTIDE SEQUENCE [LARGE SCALE GENOMIC DNA]</scope>
    <source>
        <strain evidence="2 3">KMU-115</strain>
    </source>
</reference>
<comment type="caution">
    <text evidence="2">The sequence shown here is derived from an EMBL/GenBank/DDBJ whole genome shotgun (WGS) entry which is preliminary data.</text>
</comment>
<keyword evidence="2" id="KW-0808">Transferase</keyword>
<sequence>MRALVINMGVATERMGVMAAQLDALGIAWERLEAVTPATLEPPEGDPVWHRWQRPMRVTEMALCASHVAAWRRVIALDAPCLVLEDDAVLSTRLPALLEAVAGLAEVEHLSLETRGRRKLVARAPHLAAPIRRLWQDRTGSAAYVVRPEGARKLIAAAARAGAPSDALISSAPGLRSWQADPALAVQLDICGRYGVPQAIPTKSLIDAVAKPPVAALTPAVRRAYRARRIAAQLAMGGRLVRHALDGTRREVQPEGPWVDLSAR</sequence>
<dbReference type="InterPro" id="IPR002654">
    <property type="entry name" value="Glyco_trans_25"/>
</dbReference>
<dbReference type="GO" id="GO:0016740">
    <property type="term" value="F:transferase activity"/>
    <property type="evidence" value="ECO:0007669"/>
    <property type="project" value="UniProtKB-KW"/>
</dbReference>
<keyword evidence="3" id="KW-1185">Reference proteome</keyword>
<evidence type="ECO:0000313" key="3">
    <source>
        <dbReference type="Proteomes" id="UP000526408"/>
    </source>
</evidence>
<dbReference type="RefSeq" id="WP_168623070.1">
    <property type="nucleotide sequence ID" value="NZ_JAAZQQ010000002.1"/>
</dbReference>
<dbReference type="Pfam" id="PF01755">
    <property type="entry name" value="Glyco_transf_25"/>
    <property type="match status" value="1"/>
</dbReference>
<proteinExistence type="predicted"/>
<accession>A0A7X6H010</accession>
<evidence type="ECO:0000313" key="2">
    <source>
        <dbReference type="EMBL" id="NKX44723.1"/>
    </source>
</evidence>
<evidence type="ECO:0000259" key="1">
    <source>
        <dbReference type="Pfam" id="PF01755"/>
    </source>
</evidence>
<dbReference type="EMBL" id="JAAZQQ010000002">
    <property type="protein sequence ID" value="NKX44723.1"/>
    <property type="molecule type" value="Genomic_DNA"/>
</dbReference>
<dbReference type="Proteomes" id="UP000526408">
    <property type="component" value="Unassembled WGS sequence"/>
</dbReference>
<feature type="domain" description="Glycosyl transferase family 25" evidence="1">
    <location>
        <begin position="3"/>
        <end position="169"/>
    </location>
</feature>